<dbReference type="PANTHER" id="PTHR24220:SF689">
    <property type="entry name" value="LIPOPROTEIN-RELEASING SYSTEM ATP-BINDING PROTEIN LOLD"/>
    <property type="match status" value="1"/>
</dbReference>
<dbReference type="SMART" id="SM00382">
    <property type="entry name" value="AAA"/>
    <property type="match status" value="1"/>
</dbReference>
<evidence type="ECO:0000256" key="1">
    <source>
        <dbReference type="ARBA" id="ARBA00005417"/>
    </source>
</evidence>
<gene>
    <name evidence="6" type="ORF">GCM10009851_12000</name>
</gene>
<dbReference type="SUPFAM" id="SSF52540">
    <property type="entry name" value="P-loop containing nucleoside triphosphate hydrolases"/>
    <property type="match status" value="1"/>
</dbReference>
<dbReference type="PANTHER" id="PTHR24220">
    <property type="entry name" value="IMPORT ATP-BINDING PROTEIN"/>
    <property type="match status" value="1"/>
</dbReference>
<evidence type="ECO:0000259" key="5">
    <source>
        <dbReference type="PROSITE" id="PS50893"/>
    </source>
</evidence>
<evidence type="ECO:0000313" key="7">
    <source>
        <dbReference type="Proteomes" id="UP001500929"/>
    </source>
</evidence>
<keyword evidence="2" id="KW-0813">Transport</keyword>
<dbReference type="RefSeq" id="WP_259478707.1">
    <property type="nucleotide sequence ID" value="NZ_BAAAQY010000003.1"/>
</dbReference>
<comment type="caution">
    <text evidence="6">The sequence shown here is derived from an EMBL/GenBank/DDBJ whole genome shotgun (WGS) entry which is preliminary data.</text>
</comment>
<dbReference type="InterPro" id="IPR027417">
    <property type="entry name" value="P-loop_NTPase"/>
</dbReference>
<dbReference type="Pfam" id="PF00005">
    <property type="entry name" value="ABC_tran"/>
    <property type="match status" value="1"/>
</dbReference>
<evidence type="ECO:0000256" key="3">
    <source>
        <dbReference type="ARBA" id="ARBA00022741"/>
    </source>
</evidence>
<dbReference type="GO" id="GO:0005524">
    <property type="term" value="F:ATP binding"/>
    <property type="evidence" value="ECO:0007669"/>
    <property type="project" value="UniProtKB-KW"/>
</dbReference>
<reference evidence="7" key="1">
    <citation type="journal article" date="2019" name="Int. J. Syst. Evol. Microbiol.">
        <title>The Global Catalogue of Microorganisms (GCM) 10K type strain sequencing project: providing services to taxonomists for standard genome sequencing and annotation.</title>
        <authorList>
            <consortium name="The Broad Institute Genomics Platform"/>
            <consortium name="The Broad Institute Genome Sequencing Center for Infectious Disease"/>
            <person name="Wu L."/>
            <person name="Ma J."/>
        </authorList>
    </citation>
    <scope>NUCLEOTIDE SEQUENCE [LARGE SCALE GENOMIC DNA]</scope>
    <source>
        <strain evidence="7">JCM 16117</strain>
    </source>
</reference>
<proteinExistence type="inferred from homology"/>
<evidence type="ECO:0000313" key="6">
    <source>
        <dbReference type="EMBL" id="GAA2229045.1"/>
    </source>
</evidence>
<accession>A0ABP5Q9E9</accession>
<dbReference type="EMBL" id="BAAAQY010000003">
    <property type="protein sequence ID" value="GAA2229045.1"/>
    <property type="molecule type" value="Genomic_DNA"/>
</dbReference>
<feature type="domain" description="ABC transporter" evidence="5">
    <location>
        <begin position="5"/>
        <end position="241"/>
    </location>
</feature>
<keyword evidence="7" id="KW-1185">Reference proteome</keyword>
<dbReference type="InterPro" id="IPR003439">
    <property type="entry name" value="ABC_transporter-like_ATP-bd"/>
</dbReference>
<dbReference type="PROSITE" id="PS50893">
    <property type="entry name" value="ABC_TRANSPORTER_2"/>
    <property type="match status" value="1"/>
</dbReference>
<name>A0ABP5Q9E9_9MICO</name>
<evidence type="ECO:0000256" key="2">
    <source>
        <dbReference type="ARBA" id="ARBA00022448"/>
    </source>
</evidence>
<protein>
    <submittedName>
        <fullName evidence="6">ABC transporter ATP-binding protein</fullName>
    </submittedName>
</protein>
<dbReference type="CDD" id="cd03255">
    <property type="entry name" value="ABC_MJ0796_LolCDE_FtsE"/>
    <property type="match status" value="1"/>
</dbReference>
<evidence type="ECO:0000256" key="4">
    <source>
        <dbReference type="ARBA" id="ARBA00022840"/>
    </source>
</evidence>
<dbReference type="InterPro" id="IPR015854">
    <property type="entry name" value="ABC_transpr_LolD-like"/>
</dbReference>
<sequence length="241" mass="25395">MSVLLSATGLGKEFRGPRRGAPTRVLRDVTLSVAEGEFVAVVGPSGSGKSTLLACLAGLEPATSGRVELAGIDLSTLGLSGLARHRRRTVSVIFQAYNLLPTLTVRENVELPARLAHRRPDERDVMSALDELGLLACADRLPSELSGGQQQRTAIARAIVAATPVLLADEPTGALDQANGRVVLERLAATAGARRAVLLVTHDLDAAARCDRVLVLRDGRLVNELVSPTSRQVFDAVAATT</sequence>
<keyword evidence="4 6" id="KW-0067">ATP-binding</keyword>
<dbReference type="Proteomes" id="UP001500929">
    <property type="component" value="Unassembled WGS sequence"/>
</dbReference>
<dbReference type="InterPro" id="IPR017911">
    <property type="entry name" value="MacB-like_ATP-bd"/>
</dbReference>
<dbReference type="Gene3D" id="3.40.50.300">
    <property type="entry name" value="P-loop containing nucleotide triphosphate hydrolases"/>
    <property type="match status" value="1"/>
</dbReference>
<keyword evidence="3" id="KW-0547">Nucleotide-binding</keyword>
<dbReference type="InterPro" id="IPR003593">
    <property type="entry name" value="AAA+_ATPase"/>
</dbReference>
<comment type="similarity">
    <text evidence="1">Belongs to the ABC transporter superfamily.</text>
</comment>
<organism evidence="6 7">
    <name type="scientific">Herbiconiux moechotypicola</name>
    <dbReference type="NCBI Taxonomy" id="637393"/>
    <lineage>
        <taxon>Bacteria</taxon>
        <taxon>Bacillati</taxon>
        <taxon>Actinomycetota</taxon>
        <taxon>Actinomycetes</taxon>
        <taxon>Micrococcales</taxon>
        <taxon>Microbacteriaceae</taxon>
        <taxon>Herbiconiux</taxon>
    </lineage>
</organism>